<evidence type="ECO:0000256" key="1">
    <source>
        <dbReference type="SAM" id="MobiDB-lite"/>
    </source>
</evidence>
<dbReference type="Pfam" id="PF00176">
    <property type="entry name" value="SNF2-rel_dom"/>
    <property type="match status" value="1"/>
</dbReference>
<proteinExistence type="predicted"/>
<reference evidence="5" key="1">
    <citation type="submission" date="2019-11" db="EMBL/GenBank/DDBJ databases">
        <authorList>
            <person name="Liu Y."/>
            <person name="Hou J."/>
            <person name="Li T.-Q."/>
            <person name="Guan C.-H."/>
            <person name="Wu X."/>
            <person name="Wu H.-Z."/>
            <person name="Ling F."/>
            <person name="Zhang R."/>
            <person name="Shi X.-G."/>
            <person name="Ren J.-P."/>
            <person name="Chen E.-F."/>
            <person name="Sun J.-M."/>
        </authorList>
    </citation>
    <scope>NUCLEOTIDE SEQUENCE</scope>
    <source>
        <strain evidence="5">Adult_tree_wgs_1</strain>
        <tissue evidence="5">Leaves</tissue>
    </source>
</reference>
<dbReference type="EMBL" id="WJXA01000013">
    <property type="protein sequence ID" value="KAF7120191.1"/>
    <property type="molecule type" value="Genomic_DNA"/>
</dbReference>
<dbReference type="Proteomes" id="UP000626092">
    <property type="component" value="Unassembled WGS sequence"/>
</dbReference>
<evidence type="ECO:0000259" key="3">
    <source>
        <dbReference type="Pfam" id="PF03108"/>
    </source>
</evidence>
<dbReference type="PANTHER" id="PTHR31973:SF199">
    <property type="entry name" value="SWIM-TYPE DOMAIN-CONTAINING PROTEIN"/>
    <property type="match status" value="1"/>
</dbReference>
<dbReference type="InterPro" id="IPR000330">
    <property type="entry name" value="SNF2_N"/>
</dbReference>
<dbReference type="Pfam" id="PF03108">
    <property type="entry name" value="DBD_Tnp_Mut"/>
    <property type="match status" value="1"/>
</dbReference>
<keyword evidence="6" id="KW-1185">Reference proteome</keyword>
<dbReference type="InterPro" id="IPR027417">
    <property type="entry name" value="P-loop_NTPase"/>
</dbReference>
<dbReference type="PANTHER" id="PTHR31973">
    <property type="entry name" value="POLYPROTEIN, PUTATIVE-RELATED"/>
    <property type="match status" value="1"/>
</dbReference>
<feature type="domain" description="Transposase MuDR plant" evidence="3">
    <location>
        <begin position="6"/>
        <end position="57"/>
    </location>
</feature>
<dbReference type="SUPFAM" id="SSF52540">
    <property type="entry name" value="P-loop containing nucleoside triphosphate hydrolases"/>
    <property type="match status" value="1"/>
</dbReference>
<sequence length="761" mass="86946">MEGPRFVLGLIFPSATVFKDAIKQYAIKNQKNVKIVKNDKKRVRVKCEAGCPWVIYPRKVLGEESYQVRTFKNKHKCGVSYTNRNINSAMIAKKYMLDLRSNPSMPITSFKETVRKELKVDVSKSQLYGARRKAALLIYGNDIAQYGMLCDFCEELRRSNPGSTVVMDAPLDEETGQPRFNRLYICLAACKSGFIHGCRKLIGVDGCHLKGPFEKENTDTWSWFFQLLGLDLGITPTNEHEFTFINDRQKGLQAALDNTCPSAEHRHCCKHLLSNFMKTYKGLALEETLWKCAKATHVAQFQHAMECMKEENVEAYVWLTKEPARALLHFLDPHKFKSKDDFVQNYKNLSSFNEIELANLHMELRPHILQRVIKDVEKSLPPKIERILQVEMSPLQKQYYKWILERNFNDLNKGVRGNQVSLLNIVVELKKCCNHPFLFESANHGYGGDTNITGLFSETIFLDVNMVRMLDLVAEYLSLRGFQYQRLDVSTEAELCQQAMEHFNAPDSDDSVSFFRLGLVAYASILRQLTQLSYLIPTGILKLTYRLEKKEAKKGSSCDKVRIWTGMSSVEANPPERSNKRKKRVEPPDRPKRCKADTSAYSVPAIEGTAAQVRGWSYGNIPKRNATRFFRALNAEIAEHNELREKELPLVQDVDAKVKELTEFIPGLNNHQMSLEGPKLRRAWMVDMVSRNDDAVQNLPIYVDGISLLAVLINHDVSGIPPDVSRRSRYGYLGDHDGLLRGLDLKSHQFLSQYNSVGVLI</sequence>
<evidence type="ECO:0000313" key="5">
    <source>
        <dbReference type="EMBL" id="KAF7120191.1"/>
    </source>
</evidence>
<evidence type="ECO:0000259" key="2">
    <source>
        <dbReference type="Pfam" id="PF00176"/>
    </source>
</evidence>
<name>A0A834L686_RHOSS</name>
<dbReference type="Gene3D" id="3.40.50.300">
    <property type="entry name" value="P-loop containing nucleotide triphosphate hydrolases"/>
    <property type="match status" value="2"/>
</dbReference>
<dbReference type="InterPro" id="IPR038718">
    <property type="entry name" value="SNF2-like_sf"/>
</dbReference>
<protein>
    <recommendedName>
        <fullName evidence="7">Transposase</fullName>
    </recommendedName>
</protein>
<dbReference type="AlphaFoldDB" id="A0A834L686"/>
<dbReference type="Pfam" id="PF10551">
    <property type="entry name" value="MULE"/>
    <property type="match status" value="1"/>
</dbReference>
<evidence type="ECO:0008006" key="7">
    <source>
        <dbReference type="Google" id="ProtNLM"/>
    </source>
</evidence>
<evidence type="ECO:0000259" key="4">
    <source>
        <dbReference type="Pfam" id="PF10551"/>
    </source>
</evidence>
<dbReference type="OrthoDB" id="1746101at2759"/>
<dbReference type="Gene3D" id="3.40.50.10810">
    <property type="entry name" value="Tandem AAA-ATPase domain"/>
    <property type="match status" value="1"/>
</dbReference>
<dbReference type="InterPro" id="IPR004332">
    <property type="entry name" value="Transposase_MuDR"/>
</dbReference>
<feature type="domain" description="SNF2 N-terminal" evidence="2">
    <location>
        <begin position="326"/>
        <end position="437"/>
    </location>
</feature>
<feature type="compositionally biased region" description="Basic and acidic residues" evidence="1">
    <location>
        <begin position="585"/>
        <end position="596"/>
    </location>
</feature>
<feature type="domain" description="MULE transposase" evidence="4">
    <location>
        <begin position="214"/>
        <end position="275"/>
    </location>
</feature>
<accession>A0A834L686</accession>
<dbReference type="InterPro" id="IPR018289">
    <property type="entry name" value="MULE_transposase_dom"/>
</dbReference>
<gene>
    <name evidence="5" type="ORF">RHSIM_Rhsim13G0125100</name>
</gene>
<feature type="region of interest" description="Disordered" evidence="1">
    <location>
        <begin position="569"/>
        <end position="598"/>
    </location>
</feature>
<dbReference type="GO" id="GO:0005524">
    <property type="term" value="F:ATP binding"/>
    <property type="evidence" value="ECO:0007669"/>
    <property type="project" value="InterPro"/>
</dbReference>
<evidence type="ECO:0000313" key="6">
    <source>
        <dbReference type="Proteomes" id="UP000626092"/>
    </source>
</evidence>
<organism evidence="5 6">
    <name type="scientific">Rhododendron simsii</name>
    <name type="common">Sims's rhododendron</name>
    <dbReference type="NCBI Taxonomy" id="118357"/>
    <lineage>
        <taxon>Eukaryota</taxon>
        <taxon>Viridiplantae</taxon>
        <taxon>Streptophyta</taxon>
        <taxon>Embryophyta</taxon>
        <taxon>Tracheophyta</taxon>
        <taxon>Spermatophyta</taxon>
        <taxon>Magnoliopsida</taxon>
        <taxon>eudicotyledons</taxon>
        <taxon>Gunneridae</taxon>
        <taxon>Pentapetalae</taxon>
        <taxon>asterids</taxon>
        <taxon>Ericales</taxon>
        <taxon>Ericaceae</taxon>
        <taxon>Ericoideae</taxon>
        <taxon>Rhodoreae</taxon>
        <taxon>Rhododendron</taxon>
    </lineage>
</organism>
<comment type="caution">
    <text evidence="5">The sequence shown here is derived from an EMBL/GenBank/DDBJ whole genome shotgun (WGS) entry which is preliminary data.</text>
</comment>